<dbReference type="KEGG" id="cof:FOZ74_15085"/>
<dbReference type="Proteomes" id="UP000321199">
    <property type="component" value="Chromosome"/>
</dbReference>
<dbReference type="InterPro" id="IPR052026">
    <property type="entry name" value="ExeA_AAA_ATPase_DNA-bind"/>
</dbReference>
<dbReference type="InterPro" id="IPR027417">
    <property type="entry name" value="P-loop_NTPase"/>
</dbReference>
<evidence type="ECO:0000313" key="3">
    <source>
        <dbReference type="Proteomes" id="UP000321199"/>
    </source>
</evidence>
<dbReference type="OrthoDB" id="9783370at2"/>
<proteinExistence type="predicted"/>
<dbReference type="PANTHER" id="PTHR35894:SF1">
    <property type="entry name" value="PHOSPHORIBULOKINASE _ URIDINE KINASE FAMILY"/>
    <property type="match status" value="1"/>
</dbReference>
<dbReference type="Pfam" id="PF13401">
    <property type="entry name" value="AAA_22"/>
    <property type="match status" value="1"/>
</dbReference>
<dbReference type="AlphaFoldDB" id="A0A5B8S154"/>
<dbReference type="SUPFAM" id="SSF52540">
    <property type="entry name" value="P-loop containing nucleoside triphosphate hydrolases"/>
    <property type="match status" value="1"/>
</dbReference>
<accession>A0A5B8S154</accession>
<gene>
    <name evidence="2" type="ORF">FOZ74_15085</name>
</gene>
<dbReference type="EMBL" id="CP042344">
    <property type="protein sequence ID" value="QEA14247.1"/>
    <property type="molecule type" value="Genomic_DNA"/>
</dbReference>
<keyword evidence="3" id="KW-1185">Reference proteome</keyword>
<reference evidence="2 3" key="1">
    <citation type="submission" date="2019-07" db="EMBL/GenBank/DDBJ databases">
        <title>Complete genome sequence of Comamonas sp. NLF 7-7 isolated from livestock.</title>
        <authorList>
            <person name="Kim D.H."/>
            <person name="Kim J.G."/>
        </authorList>
    </citation>
    <scope>NUCLEOTIDE SEQUENCE [LARGE SCALE GENOMIC DNA]</scope>
    <source>
        <strain evidence="2 3">NLF 7-7</strain>
    </source>
</reference>
<name>A0A5B8S154_9BURK</name>
<dbReference type="GO" id="GO:0016887">
    <property type="term" value="F:ATP hydrolysis activity"/>
    <property type="evidence" value="ECO:0007669"/>
    <property type="project" value="InterPro"/>
</dbReference>
<dbReference type="PANTHER" id="PTHR35894">
    <property type="entry name" value="GENERAL SECRETION PATHWAY PROTEIN A-RELATED"/>
    <property type="match status" value="1"/>
</dbReference>
<protein>
    <submittedName>
        <fullName evidence="2">AAA family ATPase</fullName>
    </submittedName>
</protein>
<organism evidence="2 3">
    <name type="scientific">Comamonas flocculans</name>
    <dbReference type="NCBI Taxonomy" id="2597701"/>
    <lineage>
        <taxon>Bacteria</taxon>
        <taxon>Pseudomonadati</taxon>
        <taxon>Pseudomonadota</taxon>
        <taxon>Betaproteobacteria</taxon>
        <taxon>Burkholderiales</taxon>
        <taxon>Comamonadaceae</taxon>
        <taxon>Comamonas</taxon>
    </lineage>
</organism>
<evidence type="ECO:0000259" key="1">
    <source>
        <dbReference type="Pfam" id="PF13401"/>
    </source>
</evidence>
<feature type="domain" description="ORC1/DEAH AAA+ ATPase" evidence="1">
    <location>
        <begin position="174"/>
        <end position="317"/>
    </location>
</feature>
<dbReference type="InterPro" id="IPR049945">
    <property type="entry name" value="AAA_22"/>
</dbReference>
<sequence length="430" mass="47355">MNPCKPLVACARCEVATMMNLPQDLAMVQSNQAQLARHLGISRASVTLIAKYHIWPTTRGLSEQLLRERISAFLKAKGLPAERLAATFDEAPAAARANAQLQAMAKANTSGPQPGTTQEEDPFMLLRHHSLSSAARQHFKVLRDPFVDEMNEDADVFVTDDIRYVRAAMRHTARHGGMLAVVAESGGGKSTLRHDLIDWINTTGEPITVVEPYVVGMEDSHRKGRALMAVDITGAVIRAVSPGASLRQSAQDRAAQMHNMLKASAQVGRRHVLLIEEAHALAVPTLKHLKRFYELQDGFKKLLSIIIIGQTELEKKLSEHNPEVREVVQRCELVKLPPLDNHVQAYLRHKLERVGLQFDAVMAPDAVEAIRATLRQAVAETVRGQRQAREQSLCYPLAINNLVTRAMNQAAQIGAPRVNAALIQAAVRGN</sequence>
<evidence type="ECO:0000313" key="2">
    <source>
        <dbReference type="EMBL" id="QEA14247.1"/>
    </source>
</evidence>